<dbReference type="EMBL" id="LRPN01000147">
    <property type="protein sequence ID" value="KWZ78268.1"/>
    <property type="molecule type" value="Genomic_DNA"/>
</dbReference>
<sequence length="743" mass="85221">MFVKKITISLFSIIFTVSCALITIGSFFIAPLWAKKDDPHFVLLDGKWNISTGQMAALFLFSVVAILFYLGCCRIFARLSDKGLKRMAAFLFAVILSIETAILILFHGVQPPKVDGGHIYLEALYLLKHGTLLGNEYYLQLYPNNVPITIARYLLYRYAAFGNPDWFLIVDKLAAALFLNIGIFFLWLLAVKTSGRKTGNLLLVFTITWLPLFLYIPYFYTESLAIAFPSMAVYFWYCHSRTGRPVYLFLLGAVLAVGCQLRENMVLLLPALLIYMLYTLRLKQTVLRIAFIMLVFLPVTFGAEAYYHHLGYRENATIKAPVTHWLALGLSNEGRYNVADTRLSESLPTQQAKKQADYALIKQRIETRGTSGLLKLWAVKAFRTFSQGDQAYAKYNQRMDHYNAAYRYVYGDQNQVLLFIIQVFHIATLFLLAVSGLTFFRKIRFDVQLLMQICLFGSYLFFIFIWEAEPRYSLLFTPLMIFCAARGLEKMHQFLEAKKWLPAQKRWKLQTAGNWLLVLSLIVLLAVCAKWNEKAFTGTTEKYEDYIVNQQAARGKPVALVDRHHTVTQTFIADKAFDRVAFMPARFHGKAAYRVSLWHNSAGRQKMVFERKFTNHKRKTNGYEAFLLKKALPGENRHYSLRIEQLHGPAHARLFLQANGQGGHFEQMDLYGGGQLYQNGKPMAKTDLTFTVSKQITAPFINRYLYRWLFGCAFFMLLLYGFAVLPGGVSRKTAKKIREFADA</sequence>
<feature type="domain" description="Glycosyltransferase RgtA/B/C/D-like" evidence="2">
    <location>
        <begin position="173"/>
        <end position="299"/>
    </location>
</feature>
<feature type="transmembrane region" description="Helical" evidence="1">
    <location>
        <begin position="54"/>
        <end position="77"/>
    </location>
</feature>
<reference evidence="4" key="1">
    <citation type="submission" date="2016-01" db="EMBL/GenBank/DDBJ databases">
        <authorList>
            <person name="Mitreva M."/>
            <person name="Pepin K.H."/>
            <person name="Mihindukulasuriya K.A."/>
            <person name="Fulton R."/>
            <person name="Fronick C."/>
            <person name="O'Laughlin M."/>
            <person name="Miner T."/>
            <person name="Herter B."/>
            <person name="Rosa B.A."/>
            <person name="Cordes M."/>
            <person name="Tomlinson C."/>
            <person name="Wollam A."/>
            <person name="Palsikar V.B."/>
            <person name="Mardis E.R."/>
            <person name="Wilson R.K."/>
        </authorList>
    </citation>
    <scope>NUCLEOTIDE SEQUENCE [LARGE SCALE GENOMIC DNA]</scope>
    <source>
        <strain evidence="4">GED7749B</strain>
    </source>
</reference>
<keyword evidence="1" id="KW-0472">Membrane</keyword>
<feature type="transmembrane region" description="Helical" evidence="1">
    <location>
        <begin position="447"/>
        <end position="466"/>
    </location>
</feature>
<evidence type="ECO:0000313" key="4">
    <source>
        <dbReference type="Proteomes" id="UP000070376"/>
    </source>
</evidence>
<feature type="transmembrane region" description="Helical" evidence="1">
    <location>
        <begin position="7"/>
        <end position="34"/>
    </location>
</feature>
<evidence type="ECO:0000256" key="1">
    <source>
        <dbReference type="SAM" id="Phobius"/>
    </source>
</evidence>
<dbReference type="Pfam" id="PF13231">
    <property type="entry name" value="PMT_2"/>
    <property type="match status" value="1"/>
</dbReference>
<feature type="transmembrane region" description="Helical" evidence="1">
    <location>
        <begin position="201"/>
        <end position="220"/>
    </location>
</feature>
<feature type="transmembrane region" description="Helical" evidence="1">
    <location>
        <begin position="246"/>
        <end position="274"/>
    </location>
</feature>
<accession>A0A133KFD2</accession>
<keyword evidence="1" id="KW-0812">Transmembrane</keyword>
<feature type="transmembrane region" description="Helical" evidence="1">
    <location>
        <begin position="286"/>
        <end position="307"/>
    </location>
</feature>
<feature type="transmembrane region" description="Helical" evidence="1">
    <location>
        <begin position="509"/>
        <end position="527"/>
    </location>
</feature>
<dbReference type="Proteomes" id="UP000070376">
    <property type="component" value="Unassembled WGS sequence"/>
</dbReference>
<feature type="transmembrane region" description="Helical" evidence="1">
    <location>
        <begin position="416"/>
        <end position="440"/>
    </location>
</feature>
<evidence type="ECO:0000313" key="3">
    <source>
        <dbReference type="EMBL" id="KWZ78268.1"/>
    </source>
</evidence>
<dbReference type="PATRIC" id="fig|1398.22.peg.3062"/>
<dbReference type="RefSeq" id="WP_061087117.1">
    <property type="nucleotide sequence ID" value="NZ_KQ955902.1"/>
</dbReference>
<feature type="transmembrane region" description="Helical" evidence="1">
    <location>
        <begin position="705"/>
        <end position="729"/>
    </location>
</feature>
<dbReference type="InterPro" id="IPR038731">
    <property type="entry name" value="RgtA/B/C-like"/>
</dbReference>
<evidence type="ECO:0000259" key="2">
    <source>
        <dbReference type="Pfam" id="PF13231"/>
    </source>
</evidence>
<proteinExistence type="predicted"/>
<gene>
    <name evidence="3" type="ORF">HMPREF3213_03056</name>
</gene>
<feature type="transmembrane region" description="Helical" evidence="1">
    <location>
        <begin position="89"/>
        <end position="109"/>
    </location>
</feature>
<dbReference type="AlphaFoldDB" id="A0A133KFD2"/>
<feature type="transmembrane region" description="Helical" evidence="1">
    <location>
        <begin position="166"/>
        <end position="189"/>
    </location>
</feature>
<name>A0A133KFD2_HEYCO</name>
<organism evidence="3 4">
    <name type="scientific">Heyndrickxia coagulans</name>
    <name type="common">Weizmannia coagulans</name>
    <dbReference type="NCBI Taxonomy" id="1398"/>
    <lineage>
        <taxon>Bacteria</taxon>
        <taxon>Bacillati</taxon>
        <taxon>Bacillota</taxon>
        <taxon>Bacilli</taxon>
        <taxon>Bacillales</taxon>
        <taxon>Bacillaceae</taxon>
        <taxon>Heyndrickxia</taxon>
    </lineage>
</organism>
<keyword evidence="1" id="KW-1133">Transmembrane helix</keyword>
<feature type="transmembrane region" description="Helical" evidence="1">
    <location>
        <begin position="472"/>
        <end position="488"/>
    </location>
</feature>
<protein>
    <recommendedName>
        <fullName evidence="2">Glycosyltransferase RgtA/B/C/D-like domain-containing protein</fullName>
    </recommendedName>
</protein>
<comment type="caution">
    <text evidence="3">The sequence shown here is derived from an EMBL/GenBank/DDBJ whole genome shotgun (WGS) entry which is preliminary data.</text>
</comment>
<dbReference type="PROSITE" id="PS51257">
    <property type="entry name" value="PROKAR_LIPOPROTEIN"/>
    <property type="match status" value="1"/>
</dbReference>